<dbReference type="EMBL" id="CAJNOK010057851">
    <property type="protein sequence ID" value="CAF1627575.1"/>
    <property type="molecule type" value="Genomic_DNA"/>
</dbReference>
<feature type="region of interest" description="Disordered" evidence="1">
    <location>
        <begin position="134"/>
        <end position="153"/>
    </location>
</feature>
<evidence type="ECO:0000313" key="4">
    <source>
        <dbReference type="EMBL" id="CAF4451444.1"/>
    </source>
</evidence>
<dbReference type="InterPro" id="IPR013783">
    <property type="entry name" value="Ig-like_fold"/>
</dbReference>
<sequence length="153" mass="16448">MIGNQYIAFILLQCAVIISSRYNDPNCGWADKTYRAVGDWAVDAGSSANWNVAEPKGLMHDTNVQSCEYAVDIHGLKPNKVYYWKVTVGDSWEVHWGCVGLGGPDCQFSTPTGSVRLKIVGSFAYPLTAETIGATTNPSTSSSNPPPGYAPGK</sequence>
<name>A0A8S2WMN1_9BILA</name>
<evidence type="ECO:0000313" key="5">
    <source>
        <dbReference type="Proteomes" id="UP000682733"/>
    </source>
</evidence>
<feature type="non-terminal residue" evidence="4">
    <location>
        <position position="153"/>
    </location>
</feature>
<protein>
    <submittedName>
        <fullName evidence="4">Uncharacterized protein</fullName>
    </submittedName>
</protein>
<evidence type="ECO:0000256" key="2">
    <source>
        <dbReference type="SAM" id="SignalP"/>
    </source>
</evidence>
<feature type="chain" id="PRO_5036273870" evidence="2">
    <location>
        <begin position="21"/>
        <end position="153"/>
    </location>
</feature>
<dbReference type="EMBL" id="CAJOBA010083223">
    <property type="protein sequence ID" value="CAF4451444.1"/>
    <property type="molecule type" value="Genomic_DNA"/>
</dbReference>
<proteinExistence type="predicted"/>
<reference evidence="4" key="1">
    <citation type="submission" date="2021-02" db="EMBL/GenBank/DDBJ databases">
        <authorList>
            <person name="Nowell W R."/>
        </authorList>
    </citation>
    <scope>NUCLEOTIDE SEQUENCE</scope>
</reference>
<dbReference type="Proteomes" id="UP000677228">
    <property type="component" value="Unassembled WGS sequence"/>
</dbReference>
<gene>
    <name evidence="3" type="ORF">OVA965_LOCUS43540</name>
    <name evidence="4" type="ORF">TMI583_LOCUS45845</name>
</gene>
<feature type="compositionally biased region" description="Pro residues" evidence="1">
    <location>
        <begin position="144"/>
        <end position="153"/>
    </location>
</feature>
<dbReference type="Proteomes" id="UP000682733">
    <property type="component" value="Unassembled WGS sequence"/>
</dbReference>
<feature type="signal peptide" evidence="2">
    <location>
        <begin position="1"/>
        <end position="20"/>
    </location>
</feature>
<dbReference type="AlphaFoldDB" id="A0A8S2WMN1"/>
<keyword evidence="2" id="KW-0732">Signal</keyword>
<evidence type="ECO:0000313" key="3">
    <source>
        <dbReference type="EMBL" id="CAF1627575.1"/>
    </source>
</evidence>
<dbReference type="Gene3D" id="2.60.40.10">
    <property type="entry name" value="Immunoglobulins"/>
    <property type="match status" value="1"/>
</dbReference>
<organism evidence="4 5">
    <name type="scientific">Didymodactylos carnosus</name>
    <dbReference type="NCBI Taxonomy" id="1234261"/>
    <lineage>
        <taxon>Eukaryota</taxon>
        <taxon>Metazoa</taxon>
        <taxon>Spiralia</taxon>
        <taxon>Gnathifera</taxon>
        <taxon>Rotifera</taxon>
        <taxon>Eurotatoria</taxon>
        <taxon>Bdelloidea</taxon>
        <taxon>Philodinida</taxon>
        <taxon>Philodinidae</taxon>
        <taxon>Didymodactylos</taxon>
    </lineage>
</organism>
<evidence type="ECO:0000256" key="1">
    <source>
        <dbReference type="SAM" id="MobiDB-lite"/>
    </source>
</evidence>
<accession>A0A8S2WMN1</accession>
<comment type="caution">
    <text evidence="4">The sequence shown here is derived from an EMBL/GenBank/DDBJ whole genome shotgun (WGS) entry which is preliminary data.</text>
</comment>